<proteinExistence type="predicted"/>
<accession>L0L270</accession>
<dbReference type="EMBL" id="CP003362">
    <property type="protein sequence ID" value="AGB50513.1"/>
    <property type="molecule type" value="Genomic_DNA"/>
</dbReference>
<protein>
    <submittedName>
        <fullName evidence="1">Uncharacterized protein</fullName>
    </submittedName>
</protein>
<dbReference type="KEGG" id="mhz:Metho_2359"/>
<dbReference type="Proteomes" id="UP000010866">
    <property type="component" value="Chromosome"/>
</dbReference>
<gene>
    <name evidence="1" type="ordered locus">Metho_2359</name>
</gene>
<evidence type="ECO:0000313" key="2">
    <source>
        <dbReference type="Proteomes" id="UP000010866"/>
    </source>
</evidence>
<dbReference type="RefSeq" id="WP_015325678.1">
    <property type="nucleotide sequence ID" value="NC_019977.1"/>
</dbReference>
<organism evidence="1 2">
    <name type="scientific">Methanomethylovorans hollandica (strain DSM 15978 / NBRC 107637 / DMS1)</name>
    <dbReference type="NCBI Taxonomy" id="867904"/>
    <lineage>
        <taxon>Archaea</taxon>
        <taxon>Methanobacteriati</taxon>
        <taxon>Methanobacteriota</taxon>
        <taxon>Stenosarchaea group</taxon>
        <taxon>Methanomicrobia</taxon>
        <taxon>Methanosarcinales</taxon>
        <taxon>Methanosarcinaceae</taxon>
        <taxon>Methanomethylovorans</taxon>
    </lineage>
</organism>
<keyword evidence="2" id="KW-1185">Reference proteome</keyword>
<dbReference type="OrthoDB" id="9287at2157"/>
<evidence type="ECO:0000313" key="1">
    <source>
        <dbReference type="EMBL" id="AGB50513.1"/>
    </source>
</evidence>
<reference evidence="2" key="1">
    <citation type="submission" date="2012-02" db="EMBL/GenBank/DDBJ databases">
        <title>Complete sequence of chromosome of Methanomethylovorans hollandica DSM 15978.</title>
        <authorList>
            <person name="Lucas S."/>
            <person name="Copeland A."/>
            <person name="Lapidus A."/>
            <person name="Glavina del Rio T."/>
            <person name="Dalin E."/>
            <person name="Tice H."/>
            <person name="Bruce D."/>
            <person name="Goodwin L."/>
            <person name="Pitluck S."/>
            <person name="Peters L."/>
            <person name="Mikhailova N."/>
            <person name="Held B."/>
            <person name="Kyrpides N."/>
            <person name="Mavromatis K."/>
            <person name="Ivanova N."/>
            <person name="Brettin T."/>
            <person name="Detter J.C."/>
            <person name="Han C."/>
            <person name="Larimer F."/>
            <person name="Land M."/>
            <person name="Hauser L."/>
            <person name="Markowitz V."/>
            <person name="Cheng J.-F."/>
            <person name="Hugenholtz P."/>
            <person name="Woyke T."/>
            <person name="Wu D."/>
            <person name="Spring S."/>
            <person name="Schroeder M."/>
            <person name="Brambilla E."/>
            <person name="Klenk H.-P."/>
            <person name="Eisen J.A."/>
        </authorList>
    </citation>
    <scope>NUCLEOTIDE SEQUENCE [LARGE SCALE GENOMIC DNA]</scope>
    <source>
        <strain evidence="2">DSM 15978 / NBRC 107637 / DMS1</strain>
    </source>
</reference>
<dbReference type="GeneID" id="14408437"/>
<dbReference type="HOGENOM" id="CLU_130257_5_2_2"/>
<dbReference type="AlphaFoldDB" id="L0L270"/>
<name>L0L270_METHD</name>
<sequence>MSTLSPLYDEKLQQIKAILLETFAGEDVRIIRIDLDKRGYSHNSTEIAIGILSRSQGDRKKLIDSMEKIGKINFPYTMDLIDLSRVSESLRAQLLEDGEVWKDWK</sequence>